<feature type="domain" description="Nudix hydrolase" evidence="3">
    <location>
        <begin position="9"/>
        <end position="140"/>
    </location>
</feature>
<organism evidence="4 5">
    <name type="scientific">Kytococcus aerolatus</name>
    <dbReference type="NCBI Taxonomy" id="592308"/>
    <lineage>
        <taxon>Bacteria</taxon>
        <taxon>Bacillati</taxon>
        <taxon>Actinomycetota</taxon>
        <taxon>Actinomycetes</taxon>
        <taxon>Micrococcales</taxon>
        <taxon>Kytococcaceae</taxon>
        <taxon>Kytococcus</taxon>
    </lineage>
</organism>
<dbReference type="PANTHER" id="PTHR43046:SF2">
    <property type="entry name" value="8-OXO-DGTP DIPHOSPHATASE-RELATED"/>
    <property type="match status" value="1"/>
</dbReference>
<evidence type="ECO:0000256" key="2">
    <source>
        <dbReference type="ARBA" id="ARBA00022801"/>
    </source>
</evidence>
<name>A0A212TEM5_9MICO</name>
<dbReference type="InterPro" id="IPR000086">
    <property type="entry name" value="NUDIX_hydrolase_dom"/>
</dbReference>
<dbReference type="Pfam" id="PF00293">
    <property type="entry name" value="NUDIX"/>
    <property type="match status" value="1"/>
</dbReference>
<dbReference type="EMBL" id="FYEZ01000001">
    <property type="protein sequence ID" value="SNC64453.1"/>
    <property type="molecule type" value="Genomic_DNA"/>
</dbReference>
<dbReference type="GO" id="GO:0016787">
    <property type="term" value="F:hydrolase activity"/>
    <property type="evidence" value="ECO:0007669"/>
    <property type="project" value="UniProtKB-KW"/>
</dbReference>
<keyword evidence="2" id="KW-0378">Hydrolase</keyword>
<dbReference type="PANTHER" id="PTHR43046">
    <property type="entry name" value="GDP-MANNOSE MANNOSYL HYDROLASE"/>
    <property type="match status" value="1"/>
</dbReference>
<evidence type="ECO:0000313" key="4">
    <source>
        <dbReference type="EMBL" id="SNC64453.1"/>
    </source>
</evidence>
<sequence>MTAPHAAQPPIVVTGVVVQDDAGRVLTVRKRGTERFMLPGGKPEPGEDAAAAGARELAEEVGLTVDPAAMELLGRYSGRAANEPDTALESTVFLAPLTGDPVPAAEIAEMCWIAPAEGIGGAETPVAAAGGRLLAPLLAEHVLPVLRAHG</sequence>
<keyword evidence="5" id="KW-1185">Reference proteome</keyword>
<dbReference type="Proteomes" id="UP000198122">
    <property type="component" value="Unassembled WGS sequence"/>
</dbReference>
<protein>
    <submittedName>
        <fullName evidence="4">NUDIX domain-containing protein</fullName>
    </submittedName>
</protein>
<gene>
    <name evidence="4" type="ORF">SAMN05445756_1114</name>
</gene>
<accession>A0A212TEM5</accession>
<dbReference type="InterPro" id="IPR015797">
    <property type="entry name" value="NUDIX_hydrolase-like_dom_sf"/>
</dbReference>
<proteinExistence type="predicted"/>
<dbReference type="CDD" id="cd04690">
    <property type="entry name" value="NUDIX_Hydrolase"/>
    <property type="match status" value="1"/>
</dbReference>
<reference evidence="4 5" key="1">
    <citation type="submission" date="2017-06" db="EMBL/GenBank/DDBJ databases">
        <authorList>
            <person name="Kim H.J."/>
            <person name="Triplett B.A."/>
        </authorList>
    </citation>
    <scope>NUCLEOTIDE SEQUENCE [LARGE SCALE GENOMIC DNA]</scope>
    <source>
        <strain evidence="4 5">DSM 22179</strain>
    </source>
</reference>
<evidence type="ECO:0000259" key="3">
    <source>
        <dbReference type="PROSITE" id="PS51462"/>
    </source>
</evidence>
<dbReference type="RefSeq" id="WP_088818008.1">
    <property type="nucleotide sequence ID" value="NZ_FYEZ01000001.1"/>
</dbReference>
<dbReference type="OrthoDB" id="9801098at2"/>
<dbReference type="PROSITE" id="PS51462">
    <property type="entry name" value="NUDIX"/>
    <property type="match status" value="1"/>
</dbReference>
<dbReference type="SUPFAM" id="SSF55811">
    <property type="entry name" value="Nudix"/>
    <property type="match status" value="1"/>
</dbReference>
<evidence type="ECO:0000313" key="5">
    <source>
        <dbReference type="Proteomes" id="UP000198122"/>
    </source>
</evidence>
<dbReference type="AlphaFoldDB" id="A0A212TEM5"/>
<dbReference type="Gene3D" id="3.90.79.10">
    <property type="entry name" value="Nucleoside Triphosphate Pyrophosphohydrolase"/>
    <property type="match status" value="1"/>
</dbReference>
<comment type="cofactor">
    <cofactor evidence="1">
        <name>Mg(2+)</name>
        <dbReference type="ChEBI" id="CHEBI:18420"/>
    </cofactor>
</comment>
<evidence type="ECO:0000256" key="1">
    <source>
        <dbReference type="ARBA" id="ARBA00001946"/>
    </source>
</evidence>